<evidence type="ECO:0000313" key="2">
    <source>
        <dbReference type="Proteomes" id="UP000294588"/>
    </source>
</evidence>
<accession>A0AC61QIJ3</accession>
<reference evidence="1" key="1">
    <citation type="submission" date="2019-03" db="EMBL/GenBank/DDBJ databases">
        <title>Candidatus Syntrophosphaera thermopropionivorans: a novel player in syntrophic propionate oxidation during anaerobic digestion.</title>
        <authorList>
            <person name="Dyksma S."/>
        </authorList>
    </citation>
    <scope>NUCLEOTIDE SEQUENCE</scope>
    <source>
        <strain evidence="1">W5</strain>
    </source>
</reference>
<protein>
    <submittedName>
        <fullName evidence="1">T9SS type A sorting domain-containing protein</fullName>
    </submittedName>
</protein>
<organism evidence="1 2">
    <name type="scientific">Candidatus Syntrophosphaera thermopropionivorans</name>
    <dbReference type="NCBI Taxonomy" id="2593015"/>
    <lineage>
        <taxon>Bacteria</taxon>
        <taxon>Pseudomonadati</taxon>
        <taxon>Candidatus Cloacimonadota</taxon>
        <taxon>Candidatus Cloacimonadia</taxon>
        <taxon>Candidatus Cloacimonadales</taxon>
        <taxon>Candidatus Cloacimonadaceae</taxon>
        <taxon>Candidatus Syntrophosphaera</taxon>
    </lineage>
</organism>
<name>A0AC61QIJ3_9BACT</name>
<sequence>MKKLILVLTLLAGIIYLSANVIYTYNLAAPEIETEGNYIKVKLTGAQSYGNAGAPDLPWIGSKLLLPMGEEAVDIQINLSGAKDIVLDKKIAPIQPPIKLSEVAVAQRIDPDPAIYDRSIAYPEQKHNGSNTQYFAGHPINFTAICPFDYNPVENKLTFYHQITITIITSPSSKAVEAKTLLKQDVDTADRLKKIIDNSQAIPRYEERLVGYDYLIIYDQAKQTQWLPFKSLYEDRGLNVYMKPIQEIIAQNAGIDTQEKIRNYIISFYSQQPLKYVLLAGDTDVIPHRGFYVNMGSGGEVDADIPADMYYSCLDGNWNTDNDNYWGEPMESDLVPELSIGRFCYNSDDEIANFINKTSMYLNNPVIPEIKSAFYVGEYLWEGPTWGGDYMDEMIGGSSANGYTTVGIPVNWNITTLYDRTYGSSNSWGASQIRPLLSQGPNFVNHLGHSNTTYAMRLAVNQVTPTTITNNGVNHNFSIIFTQGCYAGAFDNRETNVGSYTVDSITEKFTSISTAAVAMIAHSRYGWGVVGSTDGASQHIHRQFIDAIFGEGIYPLGKALDDSKIDNIPWITNTPVMYWVTYETNVIGDPALMAWTDTPQQIIAELPSYWIVGLNYYQIQTNAPNALFRIKNGENLICETTADASGMITITFLGNLTPGTIDVYIIAPNFLPFHQQVVVEASNMPYIVPTTIALIDDDGLYHTGEEININATIKNVGLMDQMGQGTITLLSNSSNVLVLNGSAQFNPLAVADSTVIAGIFRIRIQGYFPDHQIANLNFLTTFDDYSVTTPFIITLNTPELNIDSYNFVNDCPLIMPGDQPYLNMLVSNSGSGNAYTPMLILFSDNPNIILSESEAFLPPISAGNSVFCENIFSVYISDAISAGTVINIGYMLSAENGNTIEGNFVLYVGNQHYTYENDFTGWDVLAPLPNFINQWHRENFRNHTTNGSWSMKFGGIGNLNYANSAYGVLESPELPLVLNAQLHFFHWMDAENHTTNPQYAWDGGLVQMSLNGGEWTQITPIGGYPYKIYSNVASPFPAETRVYSGTFDWTEAVFDLSGYTGTAKFRFIFGSDGAVTKEGWYIDDLYMENEVPNSDLVETIHFELYENYPNPFNPTTTISFNLPKNAPVNLEIFNLKGQKVRTLINSELKAGKHNIVWNGLDNNGKPVASGVYFYRLSNGEQILSRKMMLMK</sequence>
<proteinExistence type="predicted"/>
<comment type="caution">
    <text evidence="1">The sequence shown here is derived from an EMBL/GenBank/DDBJ whole genome shotgun (WGS) entry which is preliminary data.</text>
</comment>
<evidence type="ECO:0000313" key="1">
    <source>
        <dbReference type="EMBL" id="TDF72789.1"/>
    </source>
</evidence>
<dbReference type="Proteomes" id="UP000294588">
    <property type="component" value="Unassembled WGS sequence"/>
</dbReference>
<dbReference type="EMBL" id="SMOG01000016">
    <property type="protein sequence ID" value="TDF72789.1"/>
    <property type="molecule type" value="Genomic_DNA"/>
</dbReference>
<gene>
    <name evidence="1" type="ORF">E0946_05350</name>
</gene>
<keyword evidence="2" id="KW-1185">Reference proteome</keyword>